<reference evidence="2" key="1">
    <citation type="submission" date="2014-09" db="EMBL/GenBank/DDBJ databases">
        <authorList>
            <person name="Magalhaes I.L.F."/>
            <person name="Oliveira U."/>
            <person name="Santos F.R."/>
            <person name="Vidigal T.H.D.A."/>
            <person name="Brescovit A.D."/>
            <person name="Santos A.J."/>
        </authorList>
    </citation>
    <scope>NUCLEOTIDE SEQUENCE</scope>
    <source>
        <tissue evidence="2">Shoot tissue taken approximately 20 cm above the soil surface</tissue>
    </source>
</reference>
<name>A0A0A8YKM7_ARUDO</name>
<feature type="region of interest" description="Disordered" evidence="1">
    <location>
        <begin position="1"/>
        <end position="22"/>
    </location>
</feature>
<sequence>MPRTGSCTAFMSTMSSSAPPPTVCRGTTLATCRWGMKFRGGTGSHGSRKRRP</sequence>
<dbReference type="AlphaFoldDB" id="A0A0A8YKM7"/>
<protein>
    <submittedName>
        <fullName evidence="2">Uncharacterized protein</fullName>
    </submittedName>
</protein>
<reference evidence="2" key="2">
    <citation type="journal article" date="2015" name="Data Brief">
        <title>Shoot transcriptome of the giant reed, Arundo donax.</title>
        <authorList>
            <person name="Barrero R.A."/>
            <person name="Guerrero F.D."/>
            <person name="Moolhuijzen P."/>
            <person name="Goolsby J.A."/>
            <person name="Tidwell J."/>
            <person name="Bellgard S.E."/>
            <person name="Bellgard M.I."/>
        </authorList>
    </citation>
    <scope>NUCLEOTIDE SEQUENCE</scope>
    <source>
        <tissue evidence="2">Shoot tissue taken approximately 20 cm above the soil surface</tissue>
    </source>
</reference>
<organism evidence="2">
    <name type="scientific">Arundo donax</name>
    <name type="common">Giant reed</name>
    <name type="synonym">Donax arundinaceus</name>
    <dbReference type="NCBI Taxonomy" id="35708"/>
    <lineage>
        <taxon>Eukaryota</taxon>
        <taxon>Viridiplantae</taxon>
        <taxon>Streptophyta</taxon>
        <taxon>Embryophyta</taxon>
        <taxon>Tracheophyta</taxon>
        <taxon>Spermatophyta</taxon>
        <taxon>Magnoliopsida</taxon>
        <taxon>Liliopsida</taxon>
        <taxon>Poales</taxon>
        <taxon>Poaceae</taxon>
        <taxon>PACMAD clade</taxon>
        <taxon>Arundinoideae</taxon>
        <taxon>Arundineae</taxon>
        <taxon>Arundo</taxon>
    </lineage>
</organism>
<feature type="compositionally biased region" description="Low complexity" evidence="1">
    <location>
        <begin position="1"/>
        <end position="17"/>
    </location>
</feature>
<evidence type="ECO:0000313" key="2">
    <source>
        <dbReference type="EMBL" id="JAD25935.1"/>
    </source>
</evidence>
<proteinExistence type="predicted"/>
<accession>A0A0A8YKM7</accession>
<evidence type="ECO:0000256" key="1">
    <source>
        <dbReference type="SAM" id="MobiDB-lite"/>
    </source>
</evidence>
<dbReference type="EMBL" id="GBRH01271960">
    <property type="protein sequence ID" value="JAD25935.1"/>
    <property type="molecule type" value="Transcribed_RNA"/>
</dbReference>